<dbReference type="Proteomes" id="UP000001542">
    <property type="component" value="Unassembled WGS sequence"/>
</dbReference>
<evidence type="ECO:0000313" key="1">
    <source>
        <dbReference type="EMBL" id="EAY01086.1"/>
    </source>
</evidence>
<proteinExistence type="predicted"/>
<accession>A2F1Y8</accession>
<sequence>MLSPVEKSQLRGKVLELTNVPDQSNDIGTISKHVSAFGDISSIYIGSNRAEIKFMNTNSLENAINSSKPFANNRLVKFHSLQREKSKYTDLAECVSMKAIEKKCRAIQKEKSLKRKQIRKKAKEIQNNIQGIFTESEKLFIKLEDANETDKKILLKHLQSLSSMKKDYESQLEDLQREYEFM</sequence>
<organism evidence="1 2">
    <name type="scientific">Trichomonas vaginalis (strain ATCC PRA-98 / G3)</name>
    <dbReference type="NCBI Taxonomy" id="412133"/>
    <lineage>
        <taxon>Eukaryota</taxon>
        <taxon>Metamonada</taxon>
        <taxon>Parabasalia</taxon>
        <taxon>Trichomonadida</taxon>
        <taxon>Trichomonadidae</taxon>
        <taxon>Trichomonas</taxon>
    </lineage>
</organism>
<name>A2F1Y8_TRIV3</name>
<evidence type="ECO:0000313" key="2">
    <source>
        <dbReference type="Proteomes" id="UP000001542"/>
    </source>
</evidence>
<dbReference type="AlphaFoldDB" id="A2F1Y8"/>
<keyword evidence="2" id="KW-1185">Reference proteome</keyword>
<dbReference type="EMBL" id="DS113579">
    <property type="protein sequence ID" value="EAY01086.1"/>
    <property type="molecule type" value="Genomic_DNA"/>
</dbReference>
<dbReference type="RefSeq" id="XP_001330102.1">
    <property type="nucleotide sequence ID" value="XM_001330067.1"/>
</dbReference>
<reference evidence="1" key="2">
    <citation type="journal article" date="2007" name="Science">
        <title>Draft genome sequence of the sexually transmitted pathogen Trichomonas vaginalis.</title>
        <authorList>
            <person name="Carlton J.M."/>
            <person name="Hirt R.P."/>
            <person name="Silva J.C."/>
            <person name="Delcher A.L."/>
            <person name="Schatz M."/>
            <person name="Zhao Q."/>
            <person name="Wortman J.R."/>
            <person name="Bidwell S.L."/>
            <person name="Alsmark U.C.M."/>
            <person name="Besteiro S."/>
            <person name="Sicheritz-Ponten T."/>
            <person name="Noel C.J."/>
            <person name="Dacks J.B."/>
            <person name="Foster P.G."/>
            <person name="Simillion C."/>
            <person name="Van de Peer Y."/>
            <person name="Miranda-Saavedra D."/>
            <person name="Barton G.J."/>
            <person name="Westrop G.D."/>
            <person name="Mueller S."/>
            <person name="Dessi D."/>
            <person name="Fiori P.L."/>
            <person name="Ren Q."/>
            <person name="Paulsen I."/>
            <person name="Zhang H."/>
            <person name="Bastida-Corcuera F.D."/>
            <person name="Simoes-Barbosa A."/>
            <person name="Brown M.T."/>
            <person name="Hayes R.D."/>
            <person name="Mukherjee M."/>
            <person name="Okumura C.Y."/>
            <person name="Schneider R."/>
            <person name="Smith A.J."/>
            <person name="Vanacova S."/>
            <person name="Villalvazo M."/>
            <person name="Haas B.J."/>
            <person name="Pertea M."/>
            <person name="Feldblyum T.V."/>
            <person name="Utterback T.R."/>
            <person name="Shu C.L."/>
            <person name="Osoegawa K."/>
            <person name="de Jong P.J."/>
            <person name="Hrdy I."/>
            <person name="Horvathova L."/>
            <person name="Zubacova Z."/>
            <person name="Dolezal P."/>
            <person name="Malik S.B."/>
            <person name="Logsdon J.M. Jr."/>
            <person name="Henze K."/>
            <person name="Gupta A."/>
            <person name="Wang C.C."/>
            <person name="Dunne R.L."/>
            <person name="Upcroft J.A."/>
            <person name="Upcroft P."/>
            <person name="White O."/>
            <person name="Salzberg S.L."/>
            <person name="Tang P."/>
            <person name="Chiu C.-H."/>
            <person name="Lee Y.-S."/>
            <person name="Embley T.M."/>
            <person name="Coombs G.H."/>
            <person name="Mottram J.C."/>
            <person name="Tachezy J."/>
            <person name="Fraser-Liggett C.M."/>
            <person name="Johnson P.J."/>
        </authorList>
    </citation>
    <scope>NUCLEOTIDE SEQUENCE [LARGE SCALE GENOMIC DNA]</scope>
    <source>
        <strain evidence="1">G3</strain>
    </source>
</reference>
<dbReference type="VEuPathDB" id="TrichDB:TVAGG3_0128180"/>
<dbReference type="SMR" id="A2F1Y8"/>
<dbReference type="InParanoid" id="A2F1Y8"/>
<dbReference type="KEGG" id="tva:4758910"/>
<gene>
    <name evidence="1" type="ORF">TVAG_484600</name>
</gene>
<dbReference type="InterPro" id="IPR035979">
    <property type="entry name" value="RBD_domain_sf"/>
</dbReference>
<reference evidence="1" key="1">
    <citation type="submission" date="2006-10" db="EMBL/GenBank/DDBJ databases">
        <authorList>
            <person name="Amadeo P."/>
            <person name="Zhao Q."/>
            <person name="Wortman J."/>
            <person name="Fraser-Liggett C."/>
            <person name="Carlton J."/>
        </authorList>
    </citation>
    <scope>NUCLEOTIDE SEQUENCE</scope>
    <source>
        <strain evidence="1">G3</strain>
    </source>
</reference>
<dbReference type="OrthoDB" id="2573941at2759"/>
<protein>
    <recommendedName>
        <fullName evidence="3">RRM domain-containing protein</fullName>
    </recommendedName>
</protein>
<dbReference type="VEuPathDB" id="TrichDB:TVAG_484600"/>
<evidence type="ECO:0008006" key="3">
    <source>
        <dbReference type="Google" id="ProtNLM"/>
    </source>
</evidence>
<dbReference type="SUPFAM" id="SSF54928">
    <property type="entry name" value="RNA-binding domain, RBD"/>
    <property type="match status" value="1"/>
</dbReference>
<dbReference type="GO" id="GO:0003676">
    <property type="term" value="F:nucleic acid binding"/>
    <property type="evidence" value="ECO:0007669"/>
    <property type="project" value="InterPro"/>
</dbReference>